<name>A0A482LYV2_9ENTR</name>
<organism evidence="1">
    <name type="scientific">Leclercia adecarboxylata</name>
    <dbReference type="NCBI Taxonomy" id="83655"/>
    <lineage>
        <taxon>Bacteria</taxon>
        <taxon>Pseudomonadati</taxon>
        <taxon>Pseudomonadota</taxon>
        <taxon>Gammaproteobacteria</taxon>
        <taxon>Enterobacterales</taxon>
        <taxon>Enterobacteriaceae</taxon>
        <taxon>Leclercia</taxon>
    </lineage>
</organism>
<reference evidence="1" key="1">
    <citation type="submission" date="2018-09" db="EMBL/GenBank/DDBJ databases">
        <authorList>
            <person name="Yuan Q."/>
            <person name="Jiang X."/>
            <person name="Jing Y."/>
            <person name="Cheng Q."/>
            <person name="Zhou D."/>
        </authorList>
    </citation>
    <scope>NUCLEOTIDE SEQUENCE</scope>
    <source>
        <strain evidence="1">150707804</strain>
        <plasmid evidence="1">p707804-3FII</plasmid>
    </source>
</reference>
<evidence type="ECO:0000313" key="1">
    <source>
        <dbReference type="EMBL" id="QBQ66495.1"/>
    </source>
</evidence>
<protein>
    <submittedName>
        <fullName evidence="1">Uncharacterized protein</fullName>
    </submittedName>
</protein>
<proteinExistence type="predicted"/>
<geneLocation type="plasmid" evidence="1">
    <name>p707804-3FII</name>
</geneLocation>
<keyword evidence="1" id="KW-0614">Plasmid</keyword>
<accession>A0A482LYV2</accession>
<dbReference type="EMBL" id="MH909329">
    <property type="protein sequence ID" value="QBQ66495.1"/>
    <property type="molecule type" value="Genomic_DNA"/>
</dbReference>
<dbReference type="AlphaFoldDB" id="A0A482LYV2"/>
<sequence>MCNIAENLLIGFHSPGLPVNLGKRNLLATAPCRSAYNMTSGRYGVVFTLAWFSRMSLMFIRTPGDGAAP</sequence>